<gene>
    <name evidence="2" type="ORF">E2C06_08025</name>
</gene>
<protein>
    <submittedName>
        <fullName evidence="2">Uncharacterized protein</fullName>
    </submittedName>
</protein>
<organism evidence="2 3">
    <name type="scientific">Dankookia rubra</name>
    <dbReference type="NCBI Taxonomy" id="1442381"/>
    <lineage>
        <taxon>Bacteria</taxon>
        <taxon>Pseudomonadati</taxon>
        <taxon>Pseudomonadota</taxon>
        <taxon>Alphaproteobacteria</taxon>
        <taxon>Acetobacterales</taxon>
        <taxon>Roseomonadaceae</taxon>
        <taxon>Dankookia</taxon>
    </lineage>
</organism>
<feature type="region of interest" description="Disordered" evidence="1">
    <location>
        <begin position="1"/>
        <end position="63"/>
    </location>
</feature>
<accession>A0A4R5QKU6</accession>
<reference evidence="2 3" key="1">
    <citation type="journal article" date="2016" name="J. Microbiol.">
        <title>Dankookia rubra gen. nov., sp. nov., an alphaproteobacterium isolated from sediment of a shallow stream.</title>
        <authorList>
            <person name="Kim W.H."/>
            <person name="Kim D.H."/>
            <person name="Kang K."/>
            <person name="Ahn T.Y."/>
        </authorList>
    </citation>
    <scope>NUCLEOTIDE SEQUENCE [LARGE SCALE GENOMIC DNA]</scope>
    <source>
        <strain evidence="2 3">JCM30602</strain>
    </source>
</reference>
<name>A0A4R5QKU6_9PROT</name>
<dbReference type="AlphaFoldDB" id="A0A4R5QKU6"/>
<feature type="compositionally biased region" description="Low complexity" evidence="1">
    <location>
        <begin position="1"/>
        <end position="10"/>
    </location>
</feature>
<feature type="compositionally biased region" description="Low complexity" evidence="1">
    <location>
        <begin position="36"/>
        <end position="47"/>
    </location>
</feature>
<evidence type="ECO:0000256" key="1">
    <source>
        <dbReference type="SAM" id="MobiDB-lite"/>
    </source>
</evidence>
<evidence type="ECO:0000313" key="2">
    <source>
        <dbReference type="EMBL" id="TDH63307.1"/>
    </source>
</evidence>
<sequence>MASSDDAAASLNSVEVRSGDGASAPAATAEGERTSAAEVAPDQQAAAIEPPVDLAGLDADGDPSERVKRAHACALECGRVEKGTRAQLSAVIGQRLSIILVYGDDKHDAGLVRPKVETMGLQYGSNSKPWLDNVYAYHPELDPKDQAHATLAGQRANAVENLKAEVVKRLSRVPEPGAAGVRAVFDVYREVGGYTRLRHPPVRGGDGAGDEGEIPLDGKKLLDEQIKRGSRALGRGARAQRGAAAAPLPPFALYTKVGEMYELIDEEVDRNSDLGRLVVAARAEPEPVLALLGAVSSVGTTCVPQIPTKKTDRRGNPVKSGRHLFVRPGLSLLVSPTHLDAFPVVEIFPIDPIREALAPERPEGTLWANAKSLRRMEIYLGPYKNLFGFAFAHVSDPQELGSATHCRWVLSPTATKKESARPISMAMTRAAAWATDDGDSGSHPLDVDRDGFAPQFKTSIPRSAFKAHSRDYCAPLRKVTRDRPPILDLQLDGSVIAVEHERYGTEIGHDPGSKPKAPAMSVKVATTDWLNVVSALAALRLVGDVGLEVDSRGLLRFETRTAQATFWVWVPLCTRHEGVRIAALMQPMAFARWSPKVSTVEAAEEGTGDTEAPASADPVPGKAGAGAQDAATMPPGTKDT</sequence>
<feature type="region of interest" description="Disordered" evidence="1">
    <location>
        <begin position="601"/>
        <end position="640"/>
    </location>
</feature>
<dbReference type="RefSeq" id="WP_133288069.1">
    <property type="nucleotide sequence ID" value="NZ_SMSJ01000006.1"/>
</dbReference>
<comment type="caution">
    <text evidence="2">The sequence shown here is derived from an EMBL/GenBank/DDBJ whole genome shotgun (WGS) entry which is preliminary data.</text>
</comment>
<dbReference type="Proteomes" id="UP000295096">
    <property type="component" value="Unassembled WGS sequence"/>
</dbReference>
<keyword evidence="3" id="KW-1185">Reference proteome</keyword>
<evidence type="ECO:0000313" key="3">
    <source>
        <dbReference type="Proteomes" id="UP000295096"/>
    </source>
</evidence>
<dbReference type="EMBL" id="SMSJ01000006">
    <property type="protein sequence ID" value="TDH63307.1"/>
    <property type="molecule type" value="Genomic_DNA"/>
</dbReference>
<proteinExistence type="predicted"/>